<dbReference type="OrthoDB" id="9806130at2"/>
<name>A0A401Z7G6_9CHLR</name>
<dbReference type="GO" id="GO:0005886">
    <property type="term" value="C:plasma membrane"/>
    <property type="evidence" value="ECO:0007669"/>
    <property type="project" value="TreeGrafter"/>
</dbReference>
<dbReference type="AlphaFoldDB" id="A0A401Z7G6"/>
<dbReference type="InterPro" id="IPR003594">
    <property type="entry name" value="HATPase_dom"/>
</dbReference>
<evidence type="ECO:0000256" key="5">
    <source>
        <dbReference type="ARBA" id="ARBA00022679"/>
    </source>
</evidence>
<comment type="catalytic activity">
    <reaction evidence="1">
        <text>ATP + protein L-histidine = ADP + protein N-phospho-L-histidine.</text>
        <dbReference type="EC" id="2.7.13.3"/>
    </reaction>
</comment>
<dbReference type="Gene3D" id="3.30.450.40">
    <property type="match status" value="1"/>
</dbReference>
<dbReference type="InterPro" id="IPR036890">
    <property type="entry name" value="HATPase_C_sf"/>
</dbReference>
<keyword evidence="12 13" id="KW-0472">Membrane</keyword>
<feature type="domain" description="Histidine kinase" evidence="14">
    <location>
        <begin position="340"/>
        <end position="559"/>
    </location>
</feature>
<dbReference type="SUPFAM" id="SSF47384">
    <property type="entry name" value="Homodimeric domain of signal transducing histidine kinase"/>
    <property type="match status" value="1"/>
</dbReference>
<dbReference type="FunFam" id="3.30.565.10:FF:000042">
    <property type="entry name" value="Two-component sensor histidine kinase KdpD"/>
    <property type="match status" value="1"/>
</dbReference>
<dbReference type="SUPFAM" id="SSF55874">
    <property type="entry name" value="ATPase domain of HSP90 chaperone/DNA topoisomerase II/histidine kinase"/>
    <property type="match status" value="1"/>
</dbReference>
<feature type="transmembrane region" description="Helical" evidence="13">
    <location>
        <begin position="63"/>
        <end position="90"/>
    </location>
</feature>
<evidence type="ECO:0000256" key="1">
    <source>
        <dbReference type="ARBA" id="ARBA00000085"/>
    </source>
</evidence>
<evidence type="ECO:0000256" key="7">
    <source>
        <dbReference type="ARBA" id="ARBA00022741"/>
    </source>
</evidence>
<evidence type="ECO:0000313" key="16">
    <source>
        <dbReference type="Proteomes" id="UP000287224"/>
    </source>
</evidence>
<dbReference type="PANTHER" id="PTHR45569:SF1">
    <property type="entry name" value="SENSOR PROTEIN KDPD"/>
    <property type="match status" value="1"/>
</dbReference>
<evidence type="ECO:0000256" key="8">
    <source>
        <dbReference type="ARBA" id="ARBA00022777"/>
    </source>
</evidence>
<dbReference type="InterPro" id="IPR025201">
    <property type="entry name" value="KdpD_TM"/>
</dbReference>
<organism evidence="15 16">
    <name type="scientific">Dictyobacter aurantiacus</name>
    <dbReference type="NCBI Taxonomy" id="1936993"/>
    <lineage>
        <taxon>Bacteria</taxon>
        <taxon>Bacillati</taxon>
        <taxon>Chloroflexota</taxon>
        <taxon>Ktedonobacteria</taxon>
        <taxon>Ktedonobacterales</taxon>
        <taxon>Dictyobacteraceae</taxon>
        <taxon>Dictyobacter</taxon>
    </lineage>
</organism>
<evidence type="ECO:0000256" key="11">
    <source>
        <dbReference type="ARBA" id="ARBA00023012"/>
    </source>
</evidence>
<dbReference type="Gene3D" id="3.30.565.10">
    <property type="entry name" value="Histidine kinase-like ATPase, C-terminal domain"/>
    <property type="match status" value="1"/>
</dbReference>
<evidence type="ECO:0000259" key="14">
    <source>
        <dbReference type="PROSITE" id="PS50109"/>
    </source>
</evidence>
<evidence type="ECO:0000256" key="13">
    <source>
        <dbReference type="SAM" id="Phobius"/>
    </source>
</evidence>
<evidence type="ECO:0000256" key="3">
    <source>
        <dbReference type="ARBA" id="ARBA00012438"/>
    </source>
</evidence>
<keyword evidence="5" id="KW-0808">Transferase</keyword>
<keyword evidence="6 13" id="KW-0812">Transmembrane</keyword>
<evidence type="ECO:0000313" key="15">
    <source>
        <dbReference type="EMBL" id="GCE02810.1"/>
    </source>
</evidence>
<keyword evidence="9" id="KW-0067">ATP-binding</keyword>
<keyword evidence="11" id="KW-0902">Two-component regulatory system</keyword>
<evidence type="ECO:0000256" key="6">
    <source>
        <dbReference type="ARBA" id="ARBA00022692"/>
    </source>
</evidence>
<dbReference type="Pfam" id="PF02518">
    <property type="entry name" value="HATPase_c"/>
    <property type="match status" value="1"/>
</dbReference>
<evidence type="ECO:0000256" key="9">
    <source>
        <dbReference type="ARBA" id="ARBA00022840"/>
    </source>
</evidence>
<reference evidence="16" key="1">
    <citation type="submission" date="2018-12" db="EMBL/GenBank/DDBJ databases">
        <title>Tengunoibacter tsumagoiensis gen. nov., sp. nov., Dictyobacter kobayashii sp. nov., D. alpinus sp. nov., and D. joshuensis sp. nov. and description of Dictyobacteraceae fam. nov. within the order Ktedonobacterales isolated from Tengu-no-mugimeshi.</title>
        <authorList>
            <person name="Wang C.M."/>
            <person name="Zheng Y."/>
            <person name="Sakai Y."/>
            <person name="Toyoda A."/>
            <person name="Minakuchi Y."/>
            <person name="Abe K."/>
            <person name="Yokota A."/>
            <person name="Yabe S."/>
        </authorList>
    </citation>
    <scope>NUCLEOTIDE SEQUENCE [LARGE SCALE GENOMIC DNA]</scope>
    <source>
        <strain evidence="16">S-27</strain>
    </source>
</reference>
<sequence>MVEDDEAEAMKNMQQVLFLGVTEEHHTRRVIIDACLAVLLTLLITGIIYLARLYPAIPNISFLYLLVVLGLATTRGLYAAVIASIIAFFSFDFFLVPPFFTFSIQKSEEWLALFIFLVTAIITGELASALRRRAEQATQREKETRALYELVNATTNEEHLERQLDIIAHAIVNNFLTAGVIDCAILLPDEHGQLSLQADALQDATHLQLSSDEIKTAESVMLEGRIIDFYIDTDKALPFRFRRVIQATPSAHSYVRLVPMHQAQKVVGVARLLMVGGSRRFPIERALIDEGKDLNHQNAFFWAFIDQATAMIERARLHRESLQIELLRRTDALRSALLSSVSHDLRTPLSSIKAAASSLLQEDVEWDEESKKSFAQAIEKETDRLNRLVGNILDMSRIEGGALKAEKEWYPIGELIHDVSGHMQGVLRDRNVTIHMPDDLPPVQLDYLQIDQVITNLLENAVRYTPPDSPIDITVDVTDSEIRVSVADRGPGIPQSDLERIFDKFYRVSGATRRATSIMGTGLGLAVCRGLIEAHGGRIWAENRPGGGAIFRFTLPLAHIEGHTHE</sequence>
<dbReference type="GO" id="GO:0005524">
    <property type="term" value="F:ATP binding"/>
    <property type="evidence" value="ECO:0007669"/>
    <property type="project" value="UniProtKB-KW"/>
</dbReference>
<dbReference type="InterPro" id="IPR003661">
    <property type="entry name" value="HisK_dim/P_dom"/>
</dbReference>
<dbReference type="CDD" id="cd00075">
    <property type="entry name" value="HATPase"/>
    <property type="match status" value="1"/>
</dbReference>
<evidence type="ECO:0000256" key="4">
    <source>
        <dbReference type="ARBA" id="ARBA00022553"/>
    </source>
</evidence>
<dbReference type="InterPro" id="IPR005467">
    <property type="entry name" value="His_kinase_dom"/>
</dbReference>
<evidence type="ECO:0000256" key="2">
    <source>
        <dbReference type="ARBA" id="ARBA00004141"/>
    </source>
</evidence>
<dbReference type="Gene3D" id="1.20.120.620">
    <property type="entry name" value="Backbone structure of the membrane domain of e. Coli histidine kinase receptor kdpd"/>
    <property type="match status" value="1"/>
</dbReference>
<feature type="transmembrane region" description="Helical" evidence="13">
    <location>
        <begin position="110"/>
        <end position="130"/>
    </location>
</feature>
<accession>A0A401Z7G6</accession>
<keyword evidence="4" id="KW-0597">Phosphoprotein</keyword>
<evidence type="ECO:0000256" key="10">
    <source>
        <dbReference type="ARBA" id="ARBA00022989"/>
    </source>
</evidence>
<dbReference type="EMBL" id="BIFQ01000001">
    <property type="protein sequence ID" value="GCE02810.1"/>
    <property type="molecule type" value="Genomic_DNA"/>
</dbReference>
<proteinExistence type="predicted"/>
<dbReference type="Pfam" id="PF13493">
    <property type="entry name" value="DUF4118"/>
    <property type="match status" value="1"/>
</dbReference>
<keyword evidence="8" id="KW-0418">Kinase</keyword>
<gene>
    <name evidence="15" type="ORF">KDAU_01390</name>
</gene>
<dbReference type="SMART" id="SM00388">
    <property type="entry name" value="HisKA"/>
    <property type="match status" value="1"/>
</dbReference>
<dbReference type="Proteomes" id="UP000287224">
    <property type="component" value="Unassembled WGS sequence"/>
</dbReference>
<dbReference type="PRINTS" id="PR00344">
    <property type="entry name" value="BCTRLSENSOR"/>
</dbReference>
<keyword evidence="16" id="KW-1185">Reference proteome</keyword>
<dbReference type="Gene3D" id="1.10.287.130">
    <property type="match status" value="1"/>
</dbReference>
<dbReference type="CDD" id="cd00082">
    <property type="entry name" value="HisKA"/>
    <property type="match status" value="1"/>
</dbReference>
<dbReference type="GO" id="GO:0000155">
    <property type="term" value="F:phosphorelay sensor kinase activity"/>
    <property type="evidence" value="ECO:0007669"/>
    <property type="project" value="InterPro"/>
</dbReference>
<feature type="transmembrane region" description="Helical" evidence="13">
    <location>
        <begin position="30"/>
        <end position="51"/>
    </location>
</feature>
<dbReference type="RefSeq" id="WP_126594152.1">
    <property type="nucleotide sequence ID" value="NZ_BIFQ01000001.1"/>
</dbReference>
<dbReference type="PANTHER" id="PTHR45569">
    <property type="entry name" value="SENSOR PROTEIN KDPD"/>
    <property type="match status" value="1"/>
</dbReference>
<dbReference type="InterPro" id="IPR038318">
    <property type="entry name" value="KdpD_sf"/>
</dbReference>
<dbReference type="InterPro" id="IPR029016">
    <property type="entry name" value="GAF-like_dom_sf"/>
</dbReference>
<keyword evidence="7" id="KW-0547">Nucleotide-binding</keyword>
<protein>
    <recommendedName>
        <fullName evidence="3">histidine kinase</fullName>
        <ecNumber evidence="3">2.7.13.3</ecNumber>
    </recommendedName>
</protein>
<dbReference type="SMART" id="SM00387">
    <property type="entry name" value="HATPase_c"/>
    <property type="match status" value="1"/>
</dbReference>
<dbReference type="GO" id="GO:0042802">
    <property type="term" value="F:identical protein binding"/>
    <property type="evidence" value="ECO:0007669"/>
    <property type="project" value="UniProtKB-ARBA"/>
</dbReference>
<evidence type="ECO:0000256" key="12">
    <source>
        <dbReference type="ARBA" id="ARBA00023136"/>
    </source>
</evidence>
<dbReference type="InterPro" id="IPR052023">
    <property type="entry name" value="Histidine_kinase_KdpD"/>
</dbReference>
<dbReference type="EC" id="2.7.13.3" evidence="3"/>
<dbReference type="PROSITE" id="PS50109">
    <property type="entry name" value="HIS_KIN"/>
    <property type="match status" value="1"/>
</dbReference>
<dbReference type="Pfam" id="PF00512">
    <property type="entry name" value="HisKA"/>
    <property type="match status" value="1"/>
</dbReference>
<comment type="caution">
    <text evidence="15">The sequence shown here is derived from an EMBL/GenBank/DDBJ whole genome shotgun (WGS) entry which is preliminary data.</text>
</comment>
<dbReference type="InterPro" id="IPR004358">
    <property type="entry name" value="Sig_transdc_His_kin-like_C"/>
</dbReference>
<keyword evidence="10 13" id="KW-1133">Transmembrane helix</keyword>
<dbReference type="InterPro" id="IPR036097">
    <property type="entry name" value="HisK_dim/P_sf"/>
</dbReference>
<comment type="subcellular location">
    <subcellularLocation>
        <location evidence="2">Membrane</location>
        <topology evidence="2">Multi-pass membrane protein</topology>
    </subcellularLocation>
</comment>